<dbReference type="SUPFAM" id="SSF54373">
    <property type="entry name" value="FAD-linked reductases, C-terminal domain"/>
    <property type="match status" value="1"/>
</dbReference>
<dbReference type="PANTHER" id="PTHR10961">
    <property type="entry name" value="PEROXISOMAL SARCOSINE OXIDASE"/>
    <property type="match status" value="1"/>
</dbReference>
<dbReference type="InterPro" id="IPR045170">
    <property type="entry name" value="MTOX"/>
</dbReference>
<keyword evidence="3" id="KW-0274">FAD</keyword>
<dbReference type="PANTHER" id="PTHR10961:SF7">
    <property type="entry name" value="FAD DEPENDENT OXIDOREDUCTASE DOMAIN-CONTAINING PROTEIN"/>
    <property type="match status" value="1"/>
</dbReference>
<dbReference type="Pfam" id="PF01266">
    <property type="entry name" value="DAO"/>
    <property type="match status" value="1"/>
</dbReference>
<sequence length="417" mass="44502">MDELPAADHRYIALAPGFPPMREPCAAVHRRRRDRRMSAREASRFVVIGAGLAGASAAWRLAQRGHEVVLLERRVPASPDGSSHGSARIFRYAYEKPLYVRLVQQAARGWAEIEALKAGRDGPLLTRTGAVDFGTDRDVPGLAAVLAAEGVDHEVLTAAQARERWPQIAFDSPVLHHPQAGVLDPLATVLAMLDAARSEGARVLTGWPVARVERRGAGFLVRAADGRRVEAERVIVAAGGWLPALLGELGLPEPFLRAFPPLQVRQENAFHFPYRQEVAAAEDWPTVVHKGGGMPVYALPGGRDAAYRGHKVAEFNGGRRLASAATQDGIVDPANRARVTDFVARAFPGLAPDPYAEATCLFTNTPGEDFLVDEAEGVTIVSACSGHGAKFAPLLGELAAEAALGGAGVPGEFRVSV</sequence>
<reference evidence="6" key="2">
    <citation type="submission" date="2020-09" db="EMBL/GenBank/DDBJ databases">
        <authorList>
            <person name="Sun Q."/>
            <person name="Zhou Y."/>
        </authorList>
    </citation>
    <scope>NUCLEOTIDE SEQUENCE</scope>
    <source>
        <strain evidence="6">CGMCC 1.12785</strain>
    </source>
</reference>
<evidence type="ECO:0000256" key="3">
    <source>
        <dbReference type="ARBA" id="ARBA00022827"/>
    </source>
</evidence>
<name>A0A8J2TVS2_9MICO</name>
<evidence type="ECO:0000256" key="4">
    <source>
        <dbReference type="ARBA" id="ARBA00023002"/>
    </source>
</evidence>
<protein>
    <submittedName>
        <fullName evidence="6">N-methyltryptophan oxidase</fullName>
    </submittedName>
</protein>
<evidence type="ECO:0000256" key="1">
    <source>
        <dbReference type="ARBA" id="ARBA00001974"/>
    </source>
</evidence>
<accession>A0A8J2TVS2</accession>
<dbReference type="SUPFAM" id="SSF51905">
    <property type="entry name" value="FAD/NAD(P)-binding domain"/>
    <property type="match status" value="1"/>
</dbReference>
<comment type="caution">
    <text evidence="6">The sequence shown here is derived from an EMBL/GenBank/DDBJ whole genome shotgun (WGS) entry which is preliminary data.</text>
</comment>
<dbReference type="Proteomes" id="UP000616114">
    <property type="component" value="Unassembled WGS sequence"/>
</dbReference>
<feature type="domain" description="FAD dependent oxidoreductase" evidence="5">
    <location>
        <begin position="45"/>
        <end position="401"/>
    </location>
</feature>
<proteinExistence type="predicted"/>
<gene>
    <name evidence="6" type="primary">solA</name>
    <name evidence="6" type="ORF">GCM10011333_05450</name>
</gene>
<dbReference type="EMBL" id="BMFY01000002">
    <property type="protein sequence ID" value="GGA05477.1"/>
    <property type="molecule type" value="Genomic_DNA"/>
</dbReference>
<dbReference type="Gene3D" id="3.50.50.60">
    <property type="entry name" value="FAD/NAD(P)-binding domain"/>
    <property type="match status" value="1"/>
</dbReference>
<keyword evidence="7" id="KW-1185">Reference proteome</keyword>
<evidence type="ECO:0000256" key="2">
    <source>
        <dbReference type="ARBA" id="ARBA00022630"/>
    </source>
</evidence>
<comment type="cofactor">
    <cofactor evidence="1">
        <name>FAD</name>
        <dbReference type="ChEBI" id="CHEBI:57692"/>
    </cofactor>
</comment>
<keyword evidence="2" id="KW-0285">Flavoprotein</keyword>
<organism evidence="6 7">
    <name type="scientific">Sediminivirga luteola</name>
    <dbReference type="NCBI Taxonomy" id="1774748"/>
    <lineage>
        <taxon>Bacteria</taxon>
        <taxon>Bacillati</taxon>
        <taxon>Actinomycetota</taxon>
        <taxon>Actinomycetes</taxon>
        <taxon>Micrococcales</taxon>
        <taxon>Brevibacteriaceae</taxon>
        <taxon>Sediminivirga</taxon>
    </lineage>
</organism>
<evidence type="ECO:0000313" key="6">
    <source>
        <dbReference type="EMBL" id="GGA05477.1"/>
    </source>
</evidence>
<dbReference type="Gene3D" id="3.30.9.10">
    <property type="entry name" value="D-Amino Acid Oxidase, subunit A, domain 2"/>
    <property type="match status" value="1"/>
</dbReference>
<dbReference type="InterPro" id="IPR006076">
    <property type="entry name" value="FAD-dep_OxRdtase"/>
</dbReference>
<dbReference type="InterPro" id="IPR036188">
    <property type="entry name" value="FAD/NAD-bd_sf"/>
</dbReference>
<dbReference type="GO" id="GO:0008115">
    <property type="term" value="F:sarcosine oxidase activity"/>
    <property type="evidence" value="ECO:0007669"/>
    <property type="project" value="TreeGrafter"/>
</dbReference>
<dbReference type="GO" id="GO:0050660">
    <property type="term" value="F:flavin adenine dinucleotide binding"/>
    <property type="evidence" value="ECO:0007669"/>
    <property type="project" value="InterPro"/>
</dbReference>
<evidence type="ECO:0000259" key="5">
    <source>
        <dbReference type="Pfam" id="PF01266"/>
    </source>
</evidence>
<keyword evidence="4" id="KW-0560">Oxidoreductase</keyword>
<reference evidence="6" key="1">
    <citation type="journal article" date="2014" name="Int. J. Syst. Evol. Microbiol.">
        <title>Complete genome sequence of Corynebacterium casei LMG S-19264T (=DSM 44701T), isolated from a smear-ripened cheese.</title>
        <authorList>
            <consortium name="US DOE Joint Genome Institute (JGI-PGF)"/>
            <person name="Walter F."/>
            <person name="Albersmeier A."/>
            <person name="Kalinowski J."/>
            <person name="Ruckert C."/>
        </authorList>
    </citation>
    <scope>NUCLEOTIDE SEQUENCE</scope>
    <source>
        <strain evidence="6">CGMCC 1.12785</strain>
    </source>
</reference>
<evidence type="ECO:0000313" key="7">
    <source>
        <dbReference type="Proteomes" id="UP000616114"/>
    </source>
</evidence>
<dbReference type="AlphaFoldDB" id="A0A8J2TVS2"/>